<dbReference type="PANTHER" id="PTHR34203">
    <property type="entry name" value="METHYLTRANSFERASE, FKBM FAMILY PROTEIN"/>
    <property type="match status" value="1"/>
</dbReference>
<proteinExistence type="predicted"/>
<dbReference type="Gene3D" id="3.40.50.150">
    <property type="entry name" value="Vaccinia Virus protein VP39"/>
    <property type="match status" value="1"/>
</dbReference>
<dbReference type="AlphaFoldDB" id="A0ABD3PAI2"/>
<reference evidence="2 3" key="1">
    <citation type="journal article" date="2020" name="G3 (Bethesda)">
        <title>Improved Reference Genome for Cyclotella cryptica CCMP332, a Model for Cell Wall Morphogenesis, Salinity Adaptation, and Lipid Production in Diatoms (Bacillariophyta).</title>
        <authorList>
            <person name="Roberts W.R."/>
            <person name="Downey K.M."/>
            <person name="Ruck E.C."/>
            <person name="Traller J.C."/>
            <person name="Alverson A.J."/>
        </authorList>
    </citation>
    <scope>NUCLEOTIDE SEQUENCE [LARGE SCALE GENOMIC DNA]</scope>
    <source>
        <strain evidence="2 3">CCMP332</strain>
    </source>
</reference>
<accession>A0ABD3PAI2</accession>
<dbReference type="InterPro" id="IPR052514">
    <property type="entry name" value="SAM-dependent_MTase"/>
</dbReference>
<dbReference type="PANTHER" id="PTHR34203:SF15">
    <property type="entry name" value="SLL1173 PROTEIN"/>
    <property type="match status" value="1"/>
</dbReference>
<dbReference type="Pfam" id="PF05050">
    <property type="entry name" value="Methyltransf_21"/>
    <property type="match status" value="1"/>
</dbReference>
<feature type="domain" description="Methyltransferase FkbM" evidence="1">
    <location>
        <begin position="132"/>
        <end position="296"/>
    </location>
</feature>
<organism evidence="2 3">
    <name type="scientific">Cyclotella cryptica</name>
    <dbReference type="NCBI Taxonomy" id="29204"/>
    <lineage>
        <taxon>Eukaryota</taxon>
        <taxon>Sar</taxon>
        <taxon>Stramenopiles</taxon>
        <taxon>Ochrophyta</taxon>
        <taxon>Bacillariophyta</taxon>
        <taxon>Coscinodiscophyceae</taxon>
        <taxon>Thalassiosirophycidae</taxon>
        <taxon>Stephanodiscales</taxon>
        <taxon>Stephanodiscaceae</taxon>
        <taxon>Cyclotella</taxon>
    </lineage>
</organism>
<comment type="caution">
    <text evidence="2">The sequence shown here is derived from an EMBL/GenBank/DDBJ whole genome shotgun (WGS) entry which is preliminary data.</text>
</comment>
<dbReference type="EMBL" id="JABMIG020000221">
    <property type="protein sequence ID" value="KAL3785108.1"/>
    <property type="molecule type" value="Genomic_DNA"/>
</dbReference>
<evidence type="ECO:0000259" key="1">
    <source>
        <dbReference type="Pfam" id="PF05050"/>
    </source>
</evidence>
<name>A0ABD3PAI2_9STRA</name>
<dbReference type="NCBIfam" id="TIGR01444">
    <property type="entry name" value="fkbM_fam"/>
    <property type="match status" value="1"/>
</dbReference>
<protein>
    <recommendedName>
        <fullName evidence="1">Methyltransferase FkbM domain-containing protein</fullName>
    </recommendedName>
</protein>
<dbReference type="InterPro" id="IPR006342">
    <property type="entry name" value="FkbM_mtfrase"/>
</dbReference>
<keyword evidence="3" id="KW-1185">Reference proteome</keyword>
<evidence type="ECO:0000313" key="3">
    <source>
        <dbReference type="Proteomes" id="UP001516023"/>
    </source>
</evidence>
<evidence type="ECO:0000313" key="2">
    <source>
        <dbReference type="EMBL" id="KAL3785108.1"/>
    </source>
</evidence>
<dbReference type="SUPFAM" id="SSF53335">
    <property type="entry name" value="S-adenosyl-L-methionine-dependent methyltransferases"/>
    <property type="match status" value="1"/>
</dbReference>
<gene>
    <name evidence="2" type="ORF">HJC23_006157</name>
</gene>
<dbReference type="InterPro" id="IPR029063">
    <property type="entry name" value="SAM-dependent_MTases_sf"/>
</dbReference>
<dbReference type="Proteomes" id="UP001516023">
    <property type="component" value="Unassembled WGS sequence"/>
</dbReference>
<sequence>MLLPRTVMKETTKRLTEVEKRPPLRDEEIALAVKDVPSRFHHPLESIVKKYEGSGTTNNWKLVDWSKPISREEDQKFSCDFTQYERSELCVHSFKDIVSDHIRRNRHWPDCLILPRLWKENGVADDNSLYIEIGANIGSCVLEMLLSTNASVVAFEPHPMNVYNIKKTLSKLGKSYQDRLLLFPIGLGKSESISTIYSGSENMGNSQIGQAVKDWDSQTFDQLPVYIERLDSVLDATKIDKIRLVKMDAQGFECNVVDGMGVLAKKMIGIKFEHEPKFLHAQGCVDLVSRIRRLGFKVFKDNLSTEMTEDPVTIVKGVELYAQHQATR</sequence>